<dbReference type="Proteomes" id="UP000702209">
    <property type="component" value="Unassembled WGS sequence"/>
</dbReference>
<evidence type="ECO:0000313" key="3">
    <source>
        <dbReference type="Proteomes" id="UP000702209"/>
    </source>
</evidence>
<dbReference type="RefSeq" id="WP_195128846.1">
    <property type="nucleotide sequence ID" value="NZ_JADLQX010000004.1"/>
</dbReference>
<protein>
    <submittedName>
        <fullName evidence="2">Uncharacterized protein</fullName>
    </submittedName>
</protein>
<comment type="caution">
    <text evidence="2">The sequence shown here is derived from an EMBL/GenBank/DDBJ whole genome shotgun (WGS) entry which is preliminary data.</text>
</comment>
<reference evidence="2 3" key="1">
    <citation type="submission" date="2020-10" db="EMBL/GenBank/DDBJ databases">
        <title>Identification of Nocardia species via Next-generation sequencing and recognition of intraspecies genetic diversity.</title>
        <authorList>
            <person name="Li P."/>
            <person name="Li P."/>
            <person name="Lu B."/>
        </authorList>
    </citation>
    <scope>NUCLEOTIDE SEQUENCE [LARGE SCALE GENOMIC DNA]</scope>
    <source>
        <strain evidence="2 3">BJ06-0157</strain>
    </source>
</reference>
<proteinExistence type="predicted"/>
<evidence type="ECO:0000256" key="1">
    <source>
        <dbReference type="SAM" id="MobiDB-lite"/>
    </source>
</evidence>
<gene>
    <name evidence="2" type="ORF">IU459_08180</name>
</gene>
<evidence type="ECO:0000313" key="2">
    <source>
        <dbReference type="EMBL" id="MBF6297520.1"/>
    </source>
</evidence>
<feature type="compositionally biased region" description="Basic and acidic residues" evidence="1">
    <location>
        <begin position="176"/>
        <end position="186"/>
    </location>
</feature>
<feature type="region of interest" description="Disordered" evidence="1">
    <location>
        <begin position="162"/>
        <end position="186"/>
    </location>
</feature>
<organism evidence="2 3">
    <name type="scientific">Nocardia amamiensis</name>
    <dbReference type="NCBI Taxonomy" id="404578"/>
    <lineage>
        <taxon>Bacteria</taxon>
        <taxon>Bacillati</taxon>
        <taxon>Actinomycetota</taxon>
        <taxon>Actinomycetes</taxon>
        <taxon>Mycobacteriales</taxon>
        <taxon>Nocardiaceae</taxon>
        <taxon>Nocardia</taxon>
    </lineage>
</organism>
<accession>A0ABS0CLN2</accession>
<sequence>MKKIGSPLMDALETVWAAIQARHPDTPDVVVTMAAGSTGRSGGVRLGRFGPDRWEHGTELMPELFVGCEGFAASAEEVLGTVLHYAAHGIARTRAVKDTSRAGAYHNGRYKEIAEEIGLTVERAPGRGWATTTLAKAISDAYRGELPTLAAALVAHRLHETGQTTGADAADENEDDTGKDTGEQRAPRGGCALVCRCDPPRRVRAFKRTIDAGPILCGVCQDPFHVDLSTASEAGHG</sequence>
<dbReference type="EMBL" id="JADLQX010000004">
    <property type="protein sequence ID" value="MBF6297520.1"/>
    <property type="molecule type" value="Genomic_DNA"/>
</dbReference>
<keyword evidence="3" id="KW-1185">Reference proteome</keyword>
<name>A0ABS0CLN2_9NOCA</name>